<evidence type="ECO:0000256" key="1">
    <source>
        <dbReference type="SAM" id="MobiDB-lite"/>
    </source>
</evidence>
<dbReference type="Proteomes" id="UP000467841">
    <property type="component" value="Unassembled WGS sequence"/>
</dbReference>
<reference evidence="2" key="1">
    <citation type="submission" date="2020-01" db="EMBL/GenBank/DDBJ databases">
        <authorList>
            <person name="Mishra B."/>
        </authorList>
    </citation>
    <scope>NUCLEOTIDE SEQUENCE [LARGE SCALE GENOMIC DNA]</scope>
</reference>
<protein>
    <submittedName>
        <fullName evidence="2">Uncharacterized protein</fullName>
    </submittedName>
</protein>
<accession>A0A6D2JHD4</accession>
<feature type="compositionally biased region" description="Basic and acidic residues" evidence="1">
    <location>
        <begin position="1"/>
        <end position="17"/>
    </location>
</feature>
<organism evidence="2 3">
    <name type="scientific">Microthlaspi erraticum</name>
    <dbReference type="NCBI Taxonomy" id="1685480"/>
    <lineage>
        <taxon>Eukaryota</taxon>
        <taxon>Viridiplantae</taxon>
        <taxon>Streptophyta</taxon>
        <taxon>Embryophyta</taxon>
        <taxon>Tracheophyta</taxon>
        <taxon>Spermatophyta</taxon>
        <taxon>Magnoliopsida</taxon>
        <taxon>eudicotyledons</taxon>
        <taxon>Gunneridae</taxon>
        <taxon>Pentapetalae</taxon>
        <taxon>rosids</taxon>
        <taxon>malvids</taxon>
        <taxon>Brassicales</taxon>
        <taxon>Brassicaceae</taxon>
        <taxon>Coluteocarpeae</taxon>
        <taxon>Microthlaspi</taxon>
    </lineage>
</organism>
<dbReference type="EMBL" id="CACVBM020001274">
    <property type="protein sequence ID" value="CAA7042905.1"/>
    <property type="molecule type" value="Genomic_DNA"/>
</dbReference>
<name>A0A6D2JHD4_9BRAS</name>
<dbReference type="AlphaFoldDB" id="A0A6D2JHD4"/>
<evidence type="ECO:0000313" key="3">
    <source>
        <dbReference type="Proteomes" id="UP000467841"/>
    </source>
</evidence>
<keyword evidence="3" id="KW-1185">Reference proteome</keyword>
<gene>
    <name evidence="2" type="ORF">MERR_LOCUS30140</name>
</gene>
<proteinExistence type="predicted"/>
<comment type="caution">
    <text evidence="2">The sequence shown here is derived from an EMBL/GenBank/DDBJ whole genome shotgun (WGS) entry which is preliminary data.</text>
</comment>
<sequence length="148" mass="17333">MSTAEMHGDLPSRDSPHSSRSRRRRQEYRLGEGRLVIASWCFMRGFSGRRDDDLFLFLNYGISSSRRCNFQREGRHPSGSEGSNVEVFTKLRPVPEPVWRAWMSAVLRSGAHPGSRQGRERAFESVEVALQWFVLELYFRTDWRAFWC</sequence>
<feature type="region of interest" description="Disordered" evidence="1">
    <location>
        <begin position="1"/>
        <end position="26"/>
    </location>
</feature>
<evidence type="ECO:0000313" key="2">
    <source>
        <dbReference type="EMBL" id="CAA7042905.1"/>
    </source>
</evidence>